<protein>
    <recommendedName>
        <fullName evidence="2">Mce/MlaD domain-containing protein</fullName>
    </recommendedName>
</protein>
<dbReference type="InterPro" id="IPR003399">
    <property type="entry name" value="Mce/MlaD"/>
</dbReference>
<evidence type="ECO:0000313" key="3">
    <source>
        <dbReference type="EMBL" id="ARW69697.1"/>
    </source>
</evidence>
<reference evidence="3" key="1">
    <citation type="journal article" date="2017" name="J. Phycol.">
        <title>Analysis of chloroplast genomes and a supermatrix inform reclassification of the Rhodomelaceae (Rhodophyta).</title>
        <authorList>
            <person name="Diaz-Tapia P."/>
            <person name="Maggs C.A."/>
            <person name="West J.A."/>
            <person name="Verbruggen H."/>
        </authorList>
    </citation>
    <scope>NUCLEOTIDE SEQUENCE</scope>
    <source>
        <strain evidence="3">PD1825</strain>
    </source>
</reference>
<organism evidence="3">
    <name type="scientific">Tolypiocladia glomerulata</name>
    <dbReference type="NCBI Taxonomy" id="860646"/>
    <lineage>
        <taxon>Eukaryota</taxon>
        <taxon>Rhodophyta</taxon>
        <taxon>Florideophyceae</taxon>
        <taxon>Rhodymeniophycidae</taxon>
        <taxon>Ceramiales</taxon>
        <taxon>Rhodomelaceae</taxon>
        <taxon>Polysiphonioideae</taxon>
        <taxon>Tolypiocladia</taxon>
    </lineage>
</organism>
<keyword evidence="1" id="KW-0472">Membrane</keyword>
<dbReference type="EMBL" id="MF101467">
    <property type="protein sequence ID" value="ARW69697.1"/>
    <property type="molecule type" value="Genomic_DNA"/>
</dbReference>
<keyword evidence="1" id="KW-0812">Transmembrane</keyword>
<feature type="domain" description="Mce/MlaD" evidence="2">
    <location>
        <begin position="42"/>
        <end position="117"/>
    </location>
</feature>
<sequence>MIDLTKLCFINLKHFKILLSVLCFILLLCFVLLNVSKPQKKGYFIFVQFSNAYGIKEGTTVNYQGVKVGTVTRINIHLNKVVVLLYIKSSHLLIPCKSIFEVNQIGLFNDIAIDITPVYSKHVPIKKTFSHGLKYFEDARFIKPLSYIRGYKGISYDDLIRSTTRIAQRFDDPRFFSLFYVLLKNGVYISDEILSLTISSSTTLNLIIKPTILQIFPYLF</sequence>
<gene>
    <name evidence="3" type="primary">ycf22</name>
</gene>
<keyword evidence="3" id="KW-0934">Plastid</keyword>
<dbReference type="RefSeq" id="YP_009399878.1">
    <property type="nucleotide sequence ID" value="NC_035299.1"/>
</dbReference>
<evidence type="ECO:0000259" key="2">
    <source>
        <dbReference type="Pfam" id="PF02470"/>
    </source>
</evidence>
<name>A0A1Z1MUB8_9FLOR</name>
<keyword evidence="1" id="KW-1133">Transmembrane helix</keyword>
<dbReference type="PANTHER" id="PTHR34675:SF1">
    <property type="entry name" value="PROTEIN TRIGALACTOSYLDIACYLGLYCEROL 2, CHLOROPLASTIC"/>
    <property type="match status" value="1"/>
</dbReference>
<proteinExistence type="predicted"/>
<evidence type="ECO:0000256" key="1">
    <source>
        <dbReference type="SAM" id="Phobius"/>
    </source>
</evidence>
<dbReference type="GO" id="GO:0009706">
    <property type="term" value="C:chloroplast inner membrane"/>
    <property type="evidence" value="ECO:0007669"/>
    <property type="project" value="TreeGrafter"/>
</dbReference>
<accession>A0A1Z1MUB8</accession>
<dbReference type="GeneID" id="33362413"/>
<keyword evidence="3" id="KW-0150">Chloroplast</keyword>
<dbReference type="AlphaFoldDB" id="A0A1Z1MUB8"/>
<dbReference type="Pfam" id="PF02470">
    <property type="entry name" value="MlaD"/>
    <property type="match status" value="1"/>
</dbReference>
<dbReference type="InterPro" id="IPR039342">
    <property type="entry name" value="TGD2-like"/>
</dbReference>
<dbReference type="GO" id="GO:0005543">
    <property type="term" value="F:phospholipid binding"/>
    <property type="evidence" value="ECO:0007669"/>
    <property type="project" value="TreeGrafter"/>
</dbReference>
<dbReference type="GO" id="GO:0005319">
    <property type="term" value="F:lipid transporter activity"/>
    <property type="evidence" value="ECO:0007669"/>
    <property type="project" value="TreeGrafter"/>
</dbReference>
<dbReference type="PANTHER" id="PTHR34675">
    <property type="entry name" value="PROTEIN TRIGALACTOSYLDIACYLGLYCEROL 2, CHLOROPLASTIC"/>
    <property type="match status" value="1"/>
</dbReference>
<geneLocation type="chloroplast" evidence="3"/>
<feature type="transmembrane region" description="Helical" evidence="1">
    <location>
        <begin position="15"/>
        <end position="35"/>
    </location>
</feature>